<proteinExistence type="predicted"/>
<keyword evidence="1" id="KW-0472">Membrane</keyword>
<dbReference type="RefSeq" id="WP_313997785.1">
    <property type="nucleotide sequence ID" value="NZ_JASJOT010000010.1"/>
</dbReference>
<protein>
    <recommendedName>
        <fullName evidence="4">Gram-positive cocci surface proteins LPxTG domain-containing protein</fullName>
    </recommendedName>
</protein>
<evidence type="ECO:0000313" key="2">
    <source>
        <dbReference type="EMBL" id="MDJ1494545.1"/>
    </source>
</evidence>
<keyword evidence="1" id="KW-0812">Transmembrane</keyword>
<evidence type="ECO:0008006" key="4">
    <source>
        <dbReference type="Google" id="ProtNLM"/>
    </source>
</evidence>
<organism evidence="2 3">
    <name type="scientific">Xanthocytophaga flava</name>
    <dbReference type="NCBI Taxonomy" id="3048013"/>
    <lineage>
        <taxon>Bacteria</taxon>
        <taxon>Pseudomonadati</taxon>
        <taxon>Bacteroidota</taxon>
        <taxon>Cytophagia</taxon>
        <taxon>Cytophagales</taxon>
        <taxon>Rhodocytophagaceae</taxon>
        <taxon>Xanthocytophaga</taxon>
    </lineage>
</organism>
<sequence>MFSINLPNPFGGKDSNPQGTNHTPLAVGLLVILLLVGLYIVFQNPKSN</sequence>
<evidence type="ECO:0000313" key="3">
    <source>
        <dbReference type="Proteomes" id="UP001228581"/>
    </source>
</evidence>
<reference evidence="2 3" key="1">
    <citation type="submission" date="2023-05" db="EMBL/GenBank/DDBJ databases">
        <authorList>
            <person name="Zhang X."/>
        </authorList>
    </citation>
    <scope>NUCLEOTIDE SEQUENCE [LARGE SCALE GENOMIC DNA]</scope>
    <source>
        <strain evidence="2 3">DM2B3-1</strain>
    </source>
</reference>
<feature type="transmembrane region" description="Helical" evidence="1">
    <location>
        <begin position="25"/>
        <end position="42"/>
    </location>
</feature>
<accession>A0ABT7CLH7</accession>
<keyword evidence="3" id="KW-1185">Reference proteome</keyword>
<name>A0ABT7CLH7_9BACT</name>
<dbReference type="EMBL" id="JASJOT010000010">
    <property type="protein sequence ID" value="MDJ1494545.1"/>
    <property type="molecule type" value="Genomic_DNA"/>
</dbReference>
<evidence type="ECO:0000256" key="1">
    <source>
        <dbReference type="SAM" id="Phobius"/>
    </source>
</evidence>
<keyword evidence="1" id="KW-1133">Transmembrane helix</keyword>
<gene>
    <name evidence="2" type="ORF">QNI19_16490</name>
</gene>
<dbReference type="Proteomes" id="UP001228581">
    <property type="component" value="Unassembled WGS sequence"/>
</dbReference>
<comment type="caution">
    <text evidence="2">The sequence shown here is derived from an EMBL/GenBank/DDBJ whole genome shotgun (WGS) entry which is preliminary data.</text>
</comment>